<proteinExistence type="predicted"/>
<dbReference type="NCBIfam" id="TIGR03055">
    <property type="entry name" value="photo_alph_chp2"/>
    <property type="match status" value="1"/>
</dbReference>
<keyword evidence="1" id="KW-1133">Transmembrane helix</keyword>
<name>A0A2N3PTC6_9PROT</name>
<dbReference type="EMBL" id="PIUM01000018">
    <property type="protein sequence ID" value="PKU23642.1"/>
    <property type="molecule type" value="Genomic_DNA"/>
</dbReference>
<dbReference type="RefSeq" id="WP_101251494.1">
    <property type="nucleotide sequence ID" value="NZ_PIUM01000018.1"/>
</dbReference>
<sequence>MTSPAMLGHGLSCIFAIFLWWLSTGVIVRLCALPKRTFGWSLGGGFLMMVLAAYGLAQTAQTTTVLGTYLSFLCTIAIWGWIEMSFLMGYVTGPRMAPCPADAEGWQRFWLALKTLLYHELAIAAAACTVVFLTWNAPNQTGTFAFLILMVMRISAKLNIFLGVPHLPEALLPNRLAYLKSYFRTRRFNLLFPVSIFGASLAAIGLGRRAIAAEDFEVIGTALLLTLLFLAVIEHFFMMMPISGDALWRWAKPLEVDESIEKSSP</sequence>
<accession>A0A2N3PTC6</accession>
<feature type="transmembrane region" description="Helical" evidence="1">
    <location>
        <begin position="38"/>
        <end position="57"/>
    </location>
</feature>
<dbReference type="AlphaFoldDB" id="A0A2N3PTC6"/>
<gene>
    <name evidence="2" type="ORF">CWS72_15300</name>
</gene>
<protein>
    <submittedName>
        <fullName evidence="2">Photosynthetic complex assembly protein 2</fullName>
    </submittedName>
</protein>
<dbReference type="Pfam" id="PF12291">
    <property type="entry name" value="DUF3623"/>
    <property type="match status" value="1"/>
</dbReference>
<keyword evidence="1" id="KW-0812">Transmembrane</keyword>
<feature type="transmembrane region" description="Helical" evidence="1">
    <location>
        <begin position="69"/>
        <end position="91"/>
    </location>
</feature>
<keyword evidence="3" id="KW-1185">Reference proteome</keyword>
<feature type="transmembrane region" description="Helical" evidence="1">
    <location>
        <begin position="6"/>
        <end position="31"/>
    </location>
</feature>
<keyword evidence="1" id="KW-0472">Membrane</keyword>
<feature type="transmembrane region" description="Helical" evidence="1">
    <location>
        <begin position="116"/>
        <end position="137"/>
    </location>
</feature>
<reference evidence="3" key="1">
    <citation type="submission" date="2017-12" db="EMBL/GenBank/DDBJ databases">
        <title>Draft genome sequence of Telmatospirillum siberiense 26-4b1T, an acidotolerant peatland alphaproteobacterium potentially involved in sulfur cycling.</title>
        <authorList>
            <person name="Hausmann B."/>
            <person name="Pjevac P."/>
            <person name="Schreck K."/>
            <person name="Herbold C.W."/>
            <person name="Daims H."/>
            <person name="Wagner M."/>
            <person name="Pester M."/>
            <person name="Loy A."/>
        </authorList>
    </citation>
    <scope>NUCLEOTIDE SEQUENCE [LARGE SCALE GENOMIC DNA]</scope>
    <source>
        <strain evidence="3">26-4b1</strain>
    </source>
</reference>
<dbReference type="InterPro" id="IPR017496">
    <property type="entry name" value="Photo_alph_chp2"/>
</dbReference>
<dbReference type="OrthoDB" id="152369at2"/>
<evidence type="ECO:0000313" key="2">
    <source>
        <dbReference type="EMBL" id="PKU23642.1"/>
    </source>
</evidence>
<dbReference type="Proteomes" id="UP000233293">
    <property type="component" value="Unassembled WGS sequence"/>
</dbReference>
<evidence type="ECO:0000256" key="1">
    <source>
        <dbReference type="SAM" id="Phobius"/>
    </source>
</evidence>
<evidence type="ECO:0000313" key="3">
    <source>
        <dbReference type="Proteomes" id="UP000233293"/>
    </source>
</evidence>
<comment type="caution">
    <text evidence="2">The sequence shown here is derived from an EMBL/GenBank/DDBJ whole genome shotgun (WGS) entry which is preliminary data.</text>
</comment>
<feature type="transmembrane region" description="Helical" evidence="1">
    <location>
        <begin position="143"/>
        <end position="167"/>
    </location>
</feature>
<feature type="transmembrane region" description="Helical" evidence="1">
    <location>
        <begin position="218"/>
        <end position="237"/>
    </location>
</feature>
<organism evidence="2 3">
    <name type="scientific">Telmatospirillum siberiense</name>
    <dbReference type="NCBI Taxonomy" id="382514"/>
    <lineage>
        <taxon>Bacteria</taxon>
        <taxon>Pseudomonadati</taxon>
        <taxon>Pseudomonadota</taxon>
        <taxon>Alphaproteobacteria</taxon>
        <taxon>Rhodospirillales</taxon>
        <taxon>Rhodospirillaceae</taxon>
        <taxon>Telmatospirillum</taxon>
    </lineage>
</organism>
<feature type="transmembrane region" description="Helical" evidence="1">
    <location>
        <begin position="188"/>
        <end position="206"/>
    </location>
</feature>